<feature type="transmembrane region" description="Helical" evidence="1">
    <location>
        <begin position="197"/>
        <end position="223"/>
    </location>
</feature>
<name>G0NP48_CAEBE</name>
<evidence type="ECO:0000256" key="1">
    <source>
        <dbReference type="SAM" id="Phobius"/>
    </source>
</evidence>
<evidence type="ECO:0008006" key="4">
    <source>
        <dbReference type="Google" id="ProtNLM"/>
    </source>
</evidence>
<dbReference type="STRING" id="135651.G0NP48"/>
<evidence type="ECO:0000313" key="3">
    <source>
        <dbReference type="Proteomes" id="UP000008068"/>
    </source>
</evidence>
<keyword evidence="1" id="KW-0812">Transmembrane</keyword>
<feature type="transmembrane region" description="Helical" evidence="1">
    <location>
        <begin position="235"/>
        <end position="256"/>
    </location>
</feature>
<keyword evidence="3" id="KW-1185">Reference proteome</keyword>
<dbReference type="InParanoid" id="G0NP48"/>
<feature type="transmembrane region" description="Helical" evidence="1">
    <location>
        <begin position="164"/>
        <end position="185"/>
    </location>
</feature>
<dbReference type="eggNOG" id="KOG3700">
    <property type="taxonomic scope" value="Eukaryota"/>
</dbReference>
<protein>
    <recommendedName>
        <fullName evidence="4">Acyltransferase 3 domain-containing protein</fullName>
    </recommendedName>
</protein>
<sequence>MLSSKFSGLIIAVEELNHGEKREVFIACFVVIMFSAGLNVESIVRNNFPPTQFLWKQPEVFNPNFIQHHLELYIKPQYRIGPYLIGILLGYQLARYQRIPVKPQQSNRYISKSVLSQIILNFNNSVTMWSVAFFGIFFGLYGLYPALQGWDSIAWRAYHLLYGALHRDIFSIGIAFLIYICHTGIGGPINVFLSSNFFLPLANLSFSAYLFHMIPVVLTYMLVPFPIYFNTQIPLFIHCFVQLLITYVFAIICTMVSELPALNIERLLLSTPPKTTLKPIPPTDSELQLKTSEKA</sequence>
<accession>G0NP48</accession>
<evidence type="ECO:0000313" key="2">
    <source>
        <dbReference type="EMBL" id="EGT35023.1"/>
    </source>
</evidence>
<dbReference type="Proteomes" id="UP000008068">
    <property type="component" value="Unassembled WGS sequence"/>
</dbReference>
<keyword evidence="1" id="KW-0472">Membrane</keyword>
<dbReference type="OrthoDB" id="207378at2759"/>
<reference evidence="3" key="1">
    <citation type="submission" date="2011-07" db="EMBL/GenBank/DDBJ databases">
        <authorList>
            <consortium name="Caenorhabditis brenneri Sequencing and Analysis Consortium"/>
            <person name="Wilson R.K."/>
        </authorList>
    </citation>
    <scope>NUCLEOTIDE SEQUENCE [LARGE SCALE GENOMIC DNA]</scope>
    <source>
        <strain evidence="3">PB2801</strain>
    </source>
</reference>
<feature type="transmembrane region" description="Helical" evidence="1">
    <location>
        <begin position="118"/>
        <end position="144"/>
    </location>
</feature>
<dbReference type="PANTHER" id="PTHR11161">
    <property type="entry name" value="O-ACYLTRANSFERASE"/>
    <property type="match status" value="1"/>
</dbReference>
<dbReference type="HOGENOM" id="CLU_007874_0_0_1"/>
<keyword evidence="1" id="KW-1133">Transmembrane helix</keyword>
<organism evidence="3">
    <name type="scientific">Caenorhabditis brenneri</name>
    <name type="common">Nematode worm</name>
    <dbReference type="NCBI Taxonomy" id="135651"/>
    <lineage>
        <taxon>Eukaryota</taxon>
        <taxon>Metazoa</taxon>
        <taxon>Ecdysozoa</taxon>
        <taxon>Nematoda</taxon>
        <taxon>Chromadorea</taxon>
        <taxon>Rhabditida</taxon>
        <taxon>Rhabditina</taxon>
        <taxon>Rhabditomorpha</taxon>
        <taxon>Rhabditoidea</taxon>
        <taxon>Rhabditidae</taxon>
        <taxon>Peloderinae</taxon>
        <taxon>Caenorhabditis</taxon>
    </lineage>
</organism>
<dbReference type="AlphaFoldDB" id="G0NP48"/>
<gene>
    <name evidence="2" type="ORF">CAEBREN_28929</name>
</gene>
<dbReference type="EMBL" id="GL379918">
    <property type="protein sequence ID" value="EGT35023.1"/>
    <property type="molecule type" value="Genomic_DNA"/>
</dbReference>
<dbReference type="PANTHER" id="PTHR11161:SF70">
    <property type="entry name" value="ACYLTRANSFERASE 3 DOMAIN-CONTAINING PROTEIN"/>
    <property type="match status" value="1"/>
</dbReference>
<dbReference type="InterPro" id="IPR052728">
    <property type="entry name" value="O2_lipid_transport_reg"/>
</dbReference>
<proteinExistence type="predicted"/>